<dbReference type="eggNOG" id="COG4972">
    <property type="taxonomic scope" value="Bacteria"/>
</dbReference>
<dbReference type="EMBL" id="LIXZ01000018">
    <property type="protein sequence ID" value="KPL58219.1"/>
    <property type="molecule type" value="Genomic_DNA"/>
</dbReference>
<dbReference type="PATRIC" id="fig|218284.4.peg.1827"/>
<dbReference type="Pfam" id="PF22128">
    <property type="entry name" value="Alp7A_like_C"/>
    <property type="match status" value="1"/>
</dbReference>
<name>A0A0P6WBI4_9BACI</name>
<dbReference type="InterPro" id="IPR054368">
    <property type="entry name" value="Alp7A-like_C"/>
</dbReference>
<reference evidence="3 4" key="1">
    <citation type="submission" date="2015-08" db="EMBL/GenBank/DDBJ databases">
        <title>Draft Genome Sequence of Bacillus vietnamensis UCD-SED5.</title>
        <authorList>
            <person name="Lee R.D."/>
            <person name="Jospin G."/>
            <person name="Lang J.M."/>
            <person name="Coil D.A."/>
            <person name="Eisen J.A."/>
        </authorList>
    </citation>
    <scope>NUCLEOTIDE SEQUENCE [LARGE SCALE GENOMIC DNA]</scope>
    <source>
        <strain evidence="3 4">UCD-SED5</strain>
    </source>
</reference>
<protein>
    <submittedName>
        <fullName evidence="3">Actin</fullName>
    </submittedName>
</protein>
<dbReference type="CDD" id="cd24023">
    <property type="entry name" value="ASKHA_NBD_ParM_Alp7A-like"/>
    <property type="match status" value="1"/>
</dbReference>
<feature type="domain" description="Alp7A-like C-terminal" evidence="2">
    <location>
        <begin position="211"/>
        <end position="349"/>
    </location>
</feature>
<evidence type="ECO:0000313" key="4">
    <source>
        <dbReference type="Proteomes" id="UP000050398"/>
    </source>
</evidence>
<dbReference type="RefSeq" id="WP_060674027.1">
    <property type="nucleotide sequence ID" value="NZ_LIXZ01000018.1"/>
</dbReference>
<feature type="domain" description="Actin-like protein N-terminal" evidence="1">
    <location>
        <begin position="8"/>
        <end position="187"/>
    </location>
</feature>
<organism evidence="3 4">
    <name type="scientific">Rossellomorea vietnamensis</name>
    <dbReference type="NCBI Taxonomy" id="218284"/>
    <lineage>
        <taxon>Bacteria</taxon>
        <taxon>Bacillati</taxon>
        <taxon>Bacillota</taxon>
        <taxon>Bacilli</taxon>
        <taxon>Bacillales</taxon>
        <taxon>Bacillaceae</taxon>
        <taxon>Rossellomorea</taxon>
    </lineage>
</organism>
<accession>A0A0P6WBI4</accession>
<comment type="caution">
    <text evidence="3">The sequence shown here is derived from an EMBL/GenBank/DDBJ whole genome shotgun (WGS) entry which is preliminary data.</text>
</comment>
<gene>
    <name evidence="3" type="ORF">AM506_18040</name>
</gene>
<sequence>MTNSRIAAIDVGNDSLKGIFGKMDAEVNIPNVIARDVEDRPIIGIEELDTQDPLDGIHIRVHSPALKDNNAIYRVGNLATKSNNSTELDPGSSKSEEDQTLVMLFASIALDAARNGSDFKKNNNVIEANYTLGTGLPLREVKEGKDVGYRSRLLGSVHQVEFLVTPRYQGIKVNIKFDEVKVYPEGFAAFINLVMDNNSNIINKDLIDKRILIQDIGGLSTDIAVIKDRKVDDDKAQGFNLGVSESLELIREEIRSRHGIELDSRRDVVEIITKKNDRNHIMVKGSRTSVHDIVDRIMLELAKKQYRHLRNMWQKNSQTEICYFIGGGSSVLKEYIKTLNNNLDGYNIDFFEDEKESIWMMANAYYKLIADFSRKTQKQQAPKEEQKLAKTK</sequence>
<dbReference type="Pfam" id="PF17989">
    <property type="entry name" value="ALP_N"/>
    <property type="match status" value="1"/>
</dbReference>
<dbReference type="SUPFAM" id="SSF53067">
    <property type="entry name" value="Actin-like ATPase domain"/>
    <property type="match status" value="2"/>
</dbReference>
<dbReference type="InterPro" id="IPR043129">
    <property type="entry name" value="ATPase_NBD"/>
</dbReference>
<dbReference type="InterPro" id="IPR040607">
    <property type="entry name" value="ALP_N"/>
</dbReference>
<evidence type="ECO:0000259" key="1">
    <source>
        <dbReference type="Pfam" id="PF17989"/>
    </source>
</evidence>
<evidence type="ECO:0000259" key="2">
    <source>
        <dbReference type="Pfam" id="PF22128"/>
    </source>
</evidence>
<dbReference type="AlphaFoldDB" id="A0A0P6WBI4"/>
<dbReference type="Gene3D" id="3.30.420.40">
    <property type="match status" value="2"/>
</dbReference>
<evidence type="ECO:0000313" key="3">
    <source>
        <dbReference type="EMBL" id="KPL58219.1"/>
    </source>
</evidence>
<dbReference type="OrthoDB" id="5412507at2"/>
<dbReference type="Proteomes" id="UP000050398">
    <property type="component" value="Unassembled WGS sequence"/>
</dbReference>
<proteinExistence type="predicted"/>